<evidence type="ECO:0000256" key="4">
    <source>
        <dbReference type="ARBA" id="ARBA00023136"/>
    </source>
</evidence>
<sequence length="148" mass="15747">MSEQVPQDPSRDFSTPTPPPPPAPAPPAGAYAGAPTGAEVPLRQDEERMWAMLSHVGGIVVGFLAGLIVMLVFGKRSAFVNDQAKEALNFQITLAIGWVAALILSAVFIGFLLYPVLAIADLVFSIIAGIAANKGEIYRYPVCLRLVK</sequence>
<keyword evidence="2 6" id="KW-0812">Transmembrane</keyword>
<feature type="transmembrane region" description="Helical" evidence="6">
    <location>
        <begin position="86"/>
        <end position="106"/>
    </location>
</feature>
<keyword evidence="3 6" id="KW-1133">Transmembrane helix</keyword>
<evidence type="ECO:0000256" key="3">
    <source>
        <dbReference type="ARBA" id="ARBA00022989"/>
    </source>
</evidence>
<keyword evidence="4 6" id="KW-0472">Membrane</keyword>
<dbReference type="EMBL" id="CAFBIZ010000018">
    <property type="protein sequence ID" value="CAB4846590.1"/>
    <property type="molecule type" value="Genomic_DNA"/>
</dbReference>
<feature type="transmembrane region" description="Helical" evidence="6">
    <location>
        <begin position="112"/>
        <end position="132"/>
    </location>
</feature>
<feature type="transmembrane region" description="Helical" evidence="6">
    <location>
        <begin position="49"/>
        <end position="74"/>
    </location>
</feature>
<feature type="region of interest" description="Disordered" evidence="5">
    <location>
        <begin position="1"/>
        <end position="36"/>
    </location>
</feature>
<evidence type="ECO:0000313" key="9">
    <source>
        <dbReference type="EMBL" id="CAB5036460.1"/>
    </source>
</evidence>
<feature type="compositionally biased region" description="Pro residues" evidence="5">
    <location>
        <begin position="16"/>
        <end position="27"/>
    </location>
</feature>
<protein>
    <submittedName>
        <fullName evidence="9">Unannotated protein</fullName>
    </submittedName>
</protein>
<evidence type="ECO:0000313" key="8">
    <source>
        <dbReference type="EMBL" id="CAB4928300.1"/>
    </source>
</evidence>
<dbReference type="InterPro" id="IPR019109">
    <property type="entry name" value="MamF_MmsF"/>
</dbReference>
<evidence type="ECO:0000313" key="7">
    <source>
        <dbReference type="EMBL" id="CAB4846590.1"/>
    </source>
</evidence>
<dbReference type="AlphaFoldDB" id="A0A6J7S7V5"/>
<dbReference type="EMBL" id="CAFBPU010000036">
    <property type="protein sequence ID" value="CAB5036460.1"/>
    <property type="molecule type" value="Genomic_DNA"/>
</dbReference>
<evidence type="ECO:0000256" key="5">
    <source>
        <dbReference type="SAM" id="MobiDB-lite"/>
    </source>
</evidence>
<name>A0A6J7S7V5_9ZZZZ</name>
<comment type="subcellular location">
    <subcellularLocation>
        <location evidence="1">Membrane</location>
        <topology evidence="1">Multi-pass membrane protein</topology>
    </subcellularLocation>
</comment>
<reference evidence="9" key="1">
    <citation type="submission" date="2020-05" db="EMBL/GenBank/DDBJ databases">
        <authorList>
            <person name="Chiriac C."/>
            <person name="Salcher M."/>
            <person name="Ghai R."/>
            <person name="Kavagutti S V."/>
        </authorList>
    </citation>
    <scope>NUCLEOTIDE SEQUENCE</scope>
</reference>
<organism evidence="9">
    <name type="scientific">freshwater metagenome</name>
    <dbReference type="NCBI Taxonomy" id="449393"/>
    <lineage>
        <taxon>unclassified sequences</taxon>
        <taxon>metagenomes</taxon>
        <taxon>ecological metagenomes</taxon>
    </lineage>
</organism>
<evidence type="ECO:0000256" key="1">
    <source>
        <dbReference type="ARBA" id="ARBA00004141"/>
    </source>
</evidence>
<proteinExistence type="predicted"/>
<gene>
    <name evidence="7" type="ORF">UFOPK3268_00253</name>
    <name evidence="8" type="ORF">UFOPK3752_00260</name>
    <name evidence="9" type="ORF">UFOPK4150_01651</name>
</gene>
<dbReference type="EMBL" id="CAFBND010000007">
    <property type="protein sequence ID" value="CAB4928300.1"/>
    <property type="molecule type" value="Genomic_DNA"/>
</dbReference>
<dbReference type="Pfam" id="PF09685">
    <property type="entry name" value="MamF_MmsF"/>
    <property type="match status" value="1"/>
</dbReference>
<evidence type="ECO:0000256" key="2">
    <source>
        <dbReference type="ARBA" id="ARBA00022692"/>
    </source>
</evidence>
<accession>A0A6J7S7V5</accession>
<evidence type="ECO:0000256" key="6">
    <source>
        <dbReference type="SAM" id="Phobius"/>
    </source>
</evidence>